<dbReference type="SUPFAM" id="SSF51735">
    <property type="entry name" value="NAD(P)-binding Rossmann-fold domains"/>
    <property type="match status" value="1"/>
</dbReference>
<evidence type="ECO:0000256" key="4">
    <source>
        <dbReference type="ARBA" id="ARBA00023002"/>
    </source>
</evidence>
<reference evidence="8" key="1">
    <citation type="submission" date="2022-11" db="UniProtKB">
        <authorList>
            <consortium name="WormBaseParasite"/>
        </authorList>
    </citation>
    <scope>IDENTIFICATION</scope>
</reference>
<evidence type="ECO:0000256" key="2">
    <source>
        <dbReference type="ARBA" id="ARBA00010371"/>
    </source>
</evidence>
<dbReference type="FunFam" id="3.40.50.720:FF:000147">
    <property type="entry name" value="Reticulon-4-interacting protein 1 homolog, mitochondrial"/>
    <property type="match status" value="1"/>
</dbReference>
<keyword evidence="3" id="KW-0809">Transit peptide</keyword>
<dbReference type="CDD" id="cd08248">
    <property type="entry name" value="RTN4I1"/>
    <property type="match status" value="1"/>
</dbReference>
<comment type="similarity">
    <text evidence="2">Belongs to the zinc-containing alcohol dehydrogenase family. Quinone oxidoreductase subfamily.</text>
</comment>
<evidence type="ECO:0000256" key="5">
    <source>
        <dbReference type="ARBA" id="ARBA00023128"/>
    </source>
</evidence>
<dbReference type="PANTHER" id="PTHR11695:SF294">
    <property type="entry name" value="RETICULON-4-INTERACTING PROTEIN 1, MITOCHONDRIAL"/>
    <property type="match status" value="1"/>
</dbReference>
<keyword evidence="4" id="KW-0560">Oxidoreductase</keyword>
<dbReference type="InterPro" id="IPR002364">
    <property type="entry name" value="Quin_OxRdtase/zeta-crystal_CS"/>
</dbReference>
<dbReference type="GO" id="GO:0016491">
    <property type="term" value="F:oxidoreductase activity"/>
    <property type="evidence" value="ECO:0007669"/>
    <property type="project" value="UniProtKB-KW"/>
</dbReference>
<proteinExistence type="inferred from homology"/>
<dbReference type="AlphaFoldDB" id="A0A915CKR8"/>
<dbReference type="Proteomes" id="UP000887569">
    <property type="component" value="Unplaced"/>
</dbReference>
<dbReference type="Gene3D" id="3.90.180.10">
    <property type="entry name" value="Medium-chain alcohol dehydrogenases, catalytic domain"/>
    <property type="match status" value="1"/>
</dbReference>
<dbReference type="Pfam" id="PF13602">
    <property type="entry name" value="ADH_zinc_N_2"/>
    <property type="match status" value="1"/>
</dbReference>
<comment type="subcellular location">
    <subcellularLocation>
        <location evidence="1">Mitochondrion</location>
    </subcellularLocation>
</comment>
<dbReference type="InterPro" id="IPR013154">
    <property type="entry name" value="ADH-like_N"/>
</dbReference>
<dbReference type="InterPro" id="IPR011032">
    <property type="entry name" value="GroES-like_sf"/>
</dbReference>
<keyword evidence="5" id="KW-0496">Mitochondrion</keyword>
<dbReference type="PROSITE" id="PS01162">
    <property type="entry name" value="QOR_ZETA_CRYSTAL"/>
    <property type="match status" value="1"/>
</dbReference>
<feature type="domain" description="Enoyl reductase (ER)" evidence="6">
    <location>
        <begin position="55"/>
        <end position="397"/>
    </location>
</feature>
<dbReference type="PANTHER" id="PTHR11695">
    <property type="entry name" value="ALCOHOL DEHYDROGENASE RELATED"/>
    <property type="match status" value="1"/>
</dbReference>
<name>A0A915CKR8_PARUN</name>
<evidence type="ECO:0000313" key="8">
    <source>
        <dbReference type="WBParaSite" id="PgR263_g005_t01"/>
    </source>
</evidence>
<dbReference type="Pfam" id="PF08240">
    <property type="entry name" value="ADH_N"/>
    <property type="match status" value="1"/>
</dbReference>
<keyword evidence="7" id="KW-1185">Reference proteome</keyword>
<dbReference type="GO" id="GO:0008270">
    <property type="term" value="F:zinc ion binding"/>
    <property type="evidence" value="ECO:0007669"/>
    <property type="project" value="InterPro"/>
</dbReference>
<dbReference type="WBParaSite" id="PgR263_g005_t01">
    <property type="protein sequence ID" value="PgR263_g005_t01"/>
    <property type="gene ID" value="PgR263_g005"/>
</dbReference>
<dbReference type="InterPro" id="IPR036291">
    <property type="entry name" value="NAD(P)-bd_dom_sf"/>
</dbReference>
<dbReference type="InterPro" id="IPR050700">
    <property type="entry name" value="YIM1/Zinc_Alcohol_DH_Fams"/>
</dbReference>
<evidence type="ECO:0000256" key="3">
    <source>
        <dbReference type="ARBA" id="ARBA00022946"/>
    </source>
</evidence>
<dbReference type="InterPro" id="IPR020843">
    <property type="entry name" value="ER"/>
</dbReference>
<dbReference type="Gene3D" id="3.40.50.720">
    <property type="entry name" value="NAD(P)-binding Rossmann-like Domain"/>
    <property type="match status" value="1"/>
</dbReference>
<evidence type="ECO:0000259" key="6">
    <source>
        <dbReference type="SMART" id="SM00829"/>
    </source>
</evidence>
<dbReference type="SMART" id="SM00829">
    <property type="entry name" value="PKS_ER"/>
    <property type="match status" value="1"/>
</dbReference>
<organism evidence="7 8">
    <name type="scientific">Parascaris univalens</name>
    <name type="common">Nematode worm</name>
    <dbReference type="NCBI Taxonomy" id="6257"/>
    <lineage>
        <taxon>Eukaryota</taxon>
        <taxon>Metazoa</taxon>
        <taxon>Ecdysozoa</taxon>
        <taxon>Nematoda</taxon>
        <taxon>Chromadorea</taxon>
        <taxon>Rhabditida</taxon>
        <taxon>Spirurina</taxon>
        <taxon>Ascaridomorpha</taxon>
        <taxon>Ascaridoidea</taxon>
        <taxon>Ascarididae</taxon>
        <taxon>Parascaris</taxon>
    </lineage>
</organism>
<dbReference type="GO" id="GO:0005739">
    <property type="term" value="C:mitochondrion"/>
    <property type="evidence" value="ECO:0007669"/>
    <property type="project" value="UniProtKB-SubCell"/>
</dbReference>
<protein>
    <submittedName>
        <fullName evidence="8">Enoyl reductase (ER) domain-containing protein</fullName>
    </submittedName>
</protein>
<evidence type="ECO:0000256" key="1">
    <source>
        <dbReference type="ARBA" id="ARBA00004173"/>
    </source>
</evidence>
<dbReference type="SUPFAM" id="SSF50129">
    <property type="entry name" value="GroES-like"/>
    <property type="match status" value="1"/>
</dbReference>
<accession>A0A915CKR8</accession>
<evidence type="ECO:0000313" key="7">
    <source>
        <dbReference type="Proteomes" id="UP000887569"/>
    </source>
</evidence>
<sequence length="402" mass="44140">MHTRISSCFIHKMVKSRSLLMRCMYAVSIRGFAKATIAQPRHSTTGNMMNAWVTSEFGAPMVKTTMRIPEVSNTKQLLLKVKAASVNPIDTIMRDGYGRTIISVCKQIENKSLAPLSFLPFIGGRDCSAVVEYVGQGVSKFKRGDEVMAVIGPTYAGSHAEYVLARECWCAPKPANISHIEAAALPYVSCTAWTALVSVARINARNAYGQHVLIHGGAGGVGTAAIQLLKAWNVGKLVATCSADSFKLVSSLGAKPIDYRSETVKDELRSEGPFDVVLDCVDSELARWSDNVMGIWRNSVHVTVVSPTLRETDSYGILFGFASTAMKYLARSVDPAWNGRWFAYAYFAPNEECLNFISRQLGNGKMKAIIDQTYSFNELPAAYEKVAQRHGRGKTVVDFDKH</sequence>
<dbReference type="InterPro" id="IPR037397">
    <property type="entry name" value="RTN4IP1"/>
</dbReference>